<dbReference type="Proteomes" id="UP001500889">
    <property type="component" value="Chromosome J"/>
</dbReference>
<comment type="similarity">
    <text evidence="2 10">Belongs to the carbohydrate kinase PfkB family.</text>
</comment>
<evidence type="ECO:0000256" key="4">
    <source>
        <dbReference type="ARBA" id="ARBA00022679"/>
    </source>
</evidence>
<evidence type="ECO:0000256" key="6">
    <source>
        <dbReference type="ARBA" id="ARBA00022741"/>
    </source>
</evidence>
<comment type="subcellular location">
    <subcellularLocation>
        <location evidence="10">Nucleus</location>
    </subcellularLocation>
</comment>
<dbReference type="GO" id="GO:0006144">
    <property type="term" value="P:purine nucleobase metabolic process"/>
    <property type="evidence" value="ECO:0007669"/>
    <property type="project" value="TreeGrafter"/>
</dbReference>
<keyword evidence="7 10" id="KW-0418">Kinase</keyword>
<dbReference type="InterPro" id="IPR011611">
    <property type="entry name" value="PfkB_dom"/>
</dbReference>
<protein>
    <recommendedName>
        <fullName evidence="3 10">Adenosine kinase</fullName>
        <shortName evidence="10">AK</shortName>
        <ecNumber evidence="3 10">2.7.1.20</ecNumber>
    </recommendedName>
    <alternativeName>
        <fullName evidence="10">Adenosine 5'-phosphotransferase</fullName>
    </alternativeName>
</protein>
<comment type="pathway">
    <text evidence="1 10">Purine metabolism; AMP biosynthesis via salvage pathway; AMP from adenosine: step 1/1.</text>
</comment>
<evidence type="ECO:0000256" key="5">
    <source>
        <dbReference type="ARBA" id="ARBA00022726"/>
    </source>
</evidence>
<evidence type="ECO:0000259" key="11">
    <source>
        <dbReference type="Pfam" id="PF00294"/>
    </source>
</evidence>
<sequence length="355" mass="38854">MAVDPHDMGDGAEDQREGILVGCGNPLLDISASVPMDFLKKYEMNEDDAILAEERHMPIYRELVDGFQAEFLAGGSVQNSLRIAQWILGQPKVAVFFGCVGEDEYADILMEKARSAGLDVHYQIKKDVPTGTCAVLITGTHRSLCANLAAANNFTIDHLDQPHNKTLVENALYYYISGFFLTVNPPSIMQVAATALAKQRPFLMNLSAPFISQFYMAPLLAVMPYVDIIFGNEAEAHAFATAQGWPTEDLREIGKRLVALDKLNPARPRIAILTQGCDPVLLIQRDSVEEFPVTRLAVHEIVDTNGAGDAFVGGFLSQFVQGKSLDVCIRCGNYAAGHIIKNPGCTYTGEPQFVE</sequence>
<proteinExistence type="inferred from homology"/>
<dbReference type="GO" id="GO:0006166">
    <property type="term" value="P:purine ribonucleoside salvage"/>
    <property type="evidence" value="ECO:0007669"/>
    <property type="project" value="UniProtKB-KW"/>
</dbReference>
<comment type="function">
    <text evidence="10">ATP dependent phosphorylation of adenosine and other related nucleoside analogs to monophosphate derivatives.</text>
</comment>
<evidence type="ECO:0000313" key="12">
    <source>
        <dbReference type="EMBL" id="BFF96661.1"/>
    </source>
</evidence>
<dbReference type="GO" id="GO:0005829">
    <property type="term" value="C:cytosol"/>
    <property type="evidence" value="ECO:0007669"/>
    <property type="project" value="TreeGrafter"/>
</dbReference>
<dbReference type="PANTHER" id="PTHR45769">
    <property type="entry name" value="ADENOSINE KINASE"/>
    <property type="match status" value="1"/>
</dbReference>
<evidence type="ECO:0000256" key="9">
    <source>
        <dbReference type="PIRSR" id="PIRSR601805-1"/>
    </source>
</evidence>
<dbReference type="InterPro" id="IPR029056">
    <property type="entry name" value="Ribokinase-like"/>
</dbReference>
<evidence type="ECO:0000256" key="8">
    <source>
        <dbReference type="ARBA" id="ARBA00022840"/>
    </source>
</evidence>
<dbReference type="Gene3D" id="3.30.1110.10">
    <property type="match status" value="1"/>
</dbReference>
<keyword evidence="10" id="KW-0460">Magnesium</keyword>
<evidence type="ECO:0000256" key="3">
    <source>
        <dbReference type="ARBA" id="ARBA00012119"/>
    </source>
</evidence>
<dbReference type="GO" id="GO:0005524">
    <property type="term" value="F:ATP binding"/>
    <property type="evidence" value="ECO:0007669"/>
    <property type="project" value="UniProtKB-UniRule"/>
</dbReference>
<keyword evidence="4 10" id="KW-0808">Transferase</keyword>
<name>A0AAU9FMB8_DROMD</name>
<evidence type="ECO:0000256" key="7">
    <source>
        <dbReference type="ARBA" id="ARBA00022777"/>
    </source>
</evidence>
<dbReference type="InterPro" id="IPR001805">
    <property type="entry name" value="Adenokinase"/>
</dbReference>
<dbReference type="PANTHER" id="PTHR45769:SF3">
    <property type="entry name" value="ADENOSINE KINASE"/>
    <property type="match status" value="1"/>
</dbReference>
<dbReference type="FunFam" id="3.40.1190.20:FF:000006">
    <property type="entry name" value="Adenosine kinase 2"/>
    <property type="match status" value="1"/>
</dbReference>
<comment type="subunit">
    <text evidence="10">Monomer.</text>
</comment>
<accession>A0AAU9FMB8</accession>
<organism evidence="12 13">
    <name type="scientific">Drosophila madeirensis</name>
    <name type="common">Fruit fly</name>
    <dbReference type="NCBI Taxonomy" id="30013"/>
    <lineage>
        <taxon>Eukaryota</taxon>
        <taxon>Metazoa</taxon>
        <taxon>Ecdysozoa</taxon>
        <taxon>Arthropoda</taxon>
        <taxon>Hexapoda</taxon>
        <taxon>Insecta</taxon>
        <taxon>Pterygota</taxon>
        <taxon>Neoptera</taxon>
        <taxon>Endopterygota</taxon>
        <taxon>Diptera</taxon>
        <taxon>Brachycera</taxon>
        <taxon>Muscomorpha</taxon>
        <taxon>Ephydroidea</taxon>
        <taxon>Drosophilidae</taxon>
        <taxon>Drosophila</taxon>
        <taxon>Sophophora</taxon>
    </lineage>
</organism>
<evidence type="ECO:0000256" key="2">
    <source>
        <dbReference type="ARBA" id="ARBA00010688"/>
    </source>
</evidence>
<evidence type="ECO:0000256" key="1">
    <source>
        <dbReference type="ARBA" id="ARBA00004801"/>
    </source>
</evidence>
<keyword evidence="10" id="KW-0539">Nucleus</keyword>
<dbReference type="CDD" id="cd01168">
    <property type="entry name" value="adenosine_kinase"/>
    <property type="match status" value="1"/>
</dbReference>
<dbReference type="EMBL" id="AP029265">
    <property type="protein sequence ID" value="BFF96661.1"/>
    <property type="molecule type" value="Genomic_DNA"/>
</dbReference>
<dbReference type="EC" id="2.7.1.20" evidence="3 10"/>
<dbReference type="Gene3D" id="3.40.1190.20">
    <property type="match status" value="1"/>
</dbReference>
<feature type="active site" description="Proton acceptor" evidence="9">
    <location>
        <position position="309"/>
    </location>
</feature>
<keyword evidence="13" id="KW-1185">Reference proteome</keyword>
<keyword evidence="6 10" id="KW-0547">Nucleotide-binding</keyword>
<dbReference type="PRINTS" id="PR00989">
    <property type="entry name" value="ADENOKINASE"/>
</dbReference>
<dbReference type="SUPFAM" id="SSF53613">
    <property type="entry name" value="Ribokinase-like"/>
    <property type="match status" value="1"/>
</dbReference>
<dbReference type="GO" id="GO:0005634">
    <property type="term" value="C:nucleus"/>
    <property type="evidence" value="ECO:0007669"/>
    <property type="project" value="UniProtKB-SubCell"/>
</dbReference>
<comment type="catalytic activity">
    <reaction evidence="10">
        <text>adenosine + ATP = AMP + ADP + H(+)</text>
        <dbReference type="Rhea" id="RHEA:20824"/>
        <dbReference type="ChEBI" id="CHEBI:15378"/>
        <dbReference type="ChEBI" id="CHEBI:16335"/>
        <dbReference type="ChEBI" id="CHEBI:30616"/>
        <dbReference type="ChEBI" id="CHEBI:456215"/>
        <dbReference type="ChEBI" id="CHEBI:456216"/>
        <dbReference type="EC" id="2.7.1.20"/>
    </reaction>
</comment>
<gene>
    <name evidence="12" type="ORF">DMAD_05251</name>
</gene>
<keyword evidence="5 10" id="KW-0660">Purine salvage</keyword>
<dbReference type="Pfam" id="PF00294">
    <property type="entry name" value="PfkB"/>
    <property type="match status" value="1"/>
</dbReference>
<feature type="domain" description="Carbohydrate kinase PfkB" evidence="11">
    <location>
        <begin position="47"/>
        <end position="347"/>
    </location>
</feature>
<dbReference type="PROSITE" id="PS00584">
    <property type="entry name" value="PFKB_KINASES_2"/>
    <property type="match status" value="1"/>
</dbReference>
<evidence type="ECO:0000256" key="10">
    <source>
        <dbReference type="RuleBase" id="RU368116"/>
    </source>
</evidence>
<keyword evidence="8 10" id="KW-0067">ATP-binding</keyword>
<evidence type="ECO:0000313" key="13">
    <source>
        <dbReference type="Proteomes" id="UP001500889"/>
    </source>
</evidence>
<dbReference type="AlphaFoldDB" id="A0AAU9FMB8"/>
<dbReference type="GO" id="GO:0044209">
    <property type="term" value="P:AMP salvage"/>
    <property type="evidence" value="ECO:0007669"/>
    <property type="project" value="UniProtKB-UniRule"/>
</dbReference>
<reference evidence="12 13" key="1">
    <citation type="submission" date="2024-02" db="EMBL/GenBank/DDBJ databases">
        <title>A chromosome-level genome assembly of Drosophila madeirensis, a fruit fly species endemic to Madeira island.</title>
        <authorList>
            <person name="Tomihara K."/>
            <person name="Llopart A."/>
            <person name="Yamamoto D."/>
        </authorList>
    </citation>
    <scope>NUCLEOTIDE SEQUENCE [LARGE SCALE GENOMIC DNA]</scope>
    <source>
        <strain evidence="12 13">RF1</strain>
    </source>
</reference>
<dbReference type="InterPro" id="IPR002173">
    <property type="entry name" value="Carboh/pur_kinase_PfkB_CS"/>
</dbReference>
<comment type="cofactor">
    <cofactor evidence="10">
        <name>Mg(2+)</name>
        <dbReference type="ChEBI" id="CHEBI:18420"/>
    </cofactor>
    <text evidence="10">Binds 3 Mg(2+) ions per subunit.</text>
</comment>
<dbReference type="GO" id="GO:0004001">
    <property type="term" value="F:adenosine kinase activity"/>
    <property type="evidence" value="ECO:0007669"/>
    <property type="project" value="UniProtKB-UniRule"/>
</dbReference>